<dbReference type="Gene3D" id="1.20.1250.20">
    <property type="entry name" value="MFS general substrate transporter like domains"/>
    <property type="match status" value="1"/>
</dbReference>
<dbReference type="EMBL" id="JADBEM010000001">
    <property type="protein sequence ID" value="MBE1605648.1"/>
    <property type="molecule type" value="Genomic_DNA"/>
</dbReference>
<keyword evidence="9" id="KW-1185">Reference proteome</keyword>
<evidence type="ECO:0000313" key="9">
    <source>
        <dbReference type="Proteomes" id="UP000638648"/>
    </source>
</evidence>
<dbReference type="AlphaFoldDB" id="A0A927MUT6"/>
<feature type="transmembrane region" description="Helical" evidence="7">
    <location>
        <begin position="49"/>
        <end position="71"/>
    </location>
</feature>
<reference evidence="8" key="1">
    <citation type="submission" date="2020-10" db="EMBL/GenBank/DDBJ databases">
        <title>Sequencing the genomes of 1000 actinobacteria strains.</title>
        <authorList>
            <person name="Klenk H.-P."/>
        </authorList>
    </citation>
    <scope>NUCLEOTIDE SEQUENCE</scope>
    <source>
        <strain evidence="8">DSM 45354</strain>
    </source>
</reference>
<gene>
    <name evidence="8" type="ORF">HEB94_002496</name>
</gene>
<keyword evidence="4 7" id="KW-1133">Transmembrane helix</keyword>
<keyword evidence="2" id="KW-1003">Cell membrane</keyword>
<accession>A0A927MUT6</accession>
<comment type="caution">
    <text evidence="8">The sequence shown here is derived from an EMBL/GenBank/DDBJ whole genome shotgun (WGS) entry which is preliminary data.</text>
</comment>
<evidence type="ECO:0000256" key="1">
    <source>
        <dbReference type="ARBA" id="ARBA00004651"/>
    </source>
</evidence>
<protein>
    <submittedName>
        <fullName evidence="8">MFS family permease</fullName>
    </submittedName>
</protein>
<proteinExistence type="predicted"/>
<dbReference type="InterPro" id="IPR036259">
    <property type="entry name" value="MFS_trans_sf"/>
</dbReference>
<evidence type="ECO:0000256" key="4">
    <source>
        <dbReference type="ARBA" id="ARBA00022989"/>
    </source>
</evidence>
<evidence type="ECO:0000256" key="2">
    <source>
        <dbReference type="ARBA" id="ARBA00022475"/>
    </source>
</evidence>
<dbReference type="SUPFAM" id="SSF103473">
    <property type="entry name" value="MFS general substrate transporter"/>
    <property type="match status" value="1"/>
</dbReference>
<comment type="subcellular location">
    <subcellularLocation>
        <location evidence="1">Cell membrane</location>
        <topology evidence="1">Multi-pass membrane protein</topology>
    </subcellularLocation>
</comment>
<feature type="transmembrane region" description="Helical" evidence="7">
    <location>
        <begin position="20"/>
        <end position="42"/>
    </location>
</feature>
<feature type="region of interest" description="Disordered" evidence="6">
    <location>
        <begin position="102"/>
        <end position="126"/>
    </location>
</feature>
<sequence>MLRSLDGLWRHSDFLKFWSAQSLSLLGIQFGRIALPLAILALHASAAQVGVLAAIGGAPWLIFGLFAGIVIDRLPRRPILILAHTGRGILVSSVPVCATLGRRSSSPRRQPRVSRSVDPSALPRKW</sequence>
<evidence type="ECO:0000256" key="6">
    <source>
        <dbReference type="SAM" id="MobiDB-lite"/>
    </source>
</evidence>
<dbReference type="PANTHER" id="PTHR23513">
    <property type="entry name" value="INTEGRAL MEMBRANE EFFLUX PROTEIN-RELATED"/>
    <property type="match status" value="1"/>
</dbReference>
<dbReference type="PANTHER" id="PTHR23513:SF6">
    <property type="entry name" value="MAJOR FACILITATOR SUPERFAMILY ASSOCIATED DOMAIN-CONTAINING PROTEIN"/>
    <property type="match status" value="1"/>
</dbReference>
<name>A0A927MUT6_9ACTN</name>
<evidence type="ECO:0000256" key="5">
    <source>
        <dbReference type="ARBA" id="ARBA00023136"/>
    </source>
</evidence>
<organism evidence="8 9">
    <name type="scientific">Actinopolymorpha pittospori</name>
    <dbReference type="NCBI Taxonomy" id="648752"/>
    <lineage>
        <taxon>Bacteria</taxon>
        <taxon>Bacillati</taxon>
        <taxon>Actinomycetota</taxon>
        <taxon>Actinomycetes</taxon>
        <taxon>Propionibacteriales</taxon>
        <taxon>Actinopolymorphaceae</taxon>
        <taxon>Actinopolymorpha</taxon>
    </lineage>
</organism>
<dbReference type="GO" id="GO:0005886">
    <property type="term" value="C:plasma membrane"/>
    <property type="evidence" value="ECO:0007669"/>
    <property type="project" value="UniProtKB-SubCell"/>
</dbReference>
<evidence type="ECO:0000313" key="8">
    <source>
        <dbReference type="EMBL" id="MBE1605648.1"/>
    </source>
</evidence>
<keyword evidence="5 7" id="KW-0472">Membrane</keyword>
<dbReference type="Proteomes" id="UP000638648">
    <property type="component" value="Unassembled WGS sequence"/>
</dbReference>
<evidence type="ECO:0000256" key="7">
    <source>
        <dbReference type="SAM" id="Phobius"/>
    </source>
</evidence>
<keyword evidence="3 7" id="KW-0812">Transmembrane</keyword>
<evidence type="ECO:0000256" key="3">
    <source>
        <dbReference type="ARBA" id="ARBA00022692"/>
    </source>
</evidence>